<dbReference type="AlphaFoldDB" id="A0A382YIP9"/>
<protein>
    <recommendedName>
        <fullName evidence="3">DegT/DnrJ/EryC1/StrS aminotransferase family protein</fullName>
    </recommendedName>
</protein>
<dbReference type="PANTHER" id="PTHR30244">
    <property type="entry name" value="TRANSAMINASE"/>
    <property type="match status" value="1"/>
</dbReference>
<name>A0A382YIP9_9ZZZZ</name>
<dbReference type="Pfam" id="PF01041">
    <property type="entry name" value="DegT_DnrJ_EryC1"/>
    <property type="match status" value="1"/>
</dbReference>
<gene>
    <name evidence="2" type="ORF">METZ01_LOCUS436031</name>
</gene>
<dbReference type="Gene3D" id="3.40.640.10">
    <property type="entry name" value="Type I PLP-dependent aspartate aminotransferase-like (Major domain)"/>
    <property type="match status" value="1"/>
</dbReference>
<proteinExistence type="predicted"/>
<feature type="non-terminal residue" evidence="2">
    <location>
        <position position="77"/>
    </location>
</feature>
<feature type="non-terminal residue" evidence="2">
    <location>
        <position position="1"/>
    </location>
</feature>
<dbReference type="PANTHER" id="PTHR30244:SF36">
    <property type="entry name" value="3-OXO-GLUCOSE-6-PHOSPHATE:GLUTAMATE AMINOTRANSFERASE"/>
    <property type="match status" value="1"/>
</dbReference>
<keyword evidence="1" id="KW-0663">Pyridoxal phosphate</keyword>
<dbReference type="EMBL" id="UINC01176171">
    <property type="protein sequence ID" value="SVD83177.1"/>
    <property type="molecule type" value="Genomic_DNA"/>
</dbReference>
<dbReference type="GO" id="GO:0008483">
    <property type="term" value="F:transaminase activity"/>
    <property type="evidence" value="ECO:0007669"/>
    <property type="project" value="TreeGrafter"/>
</dbReference>
<dbReference type="SUPFAM" id="SSF53383">
    <property type="entry name" value="PLP-dependent transferases"/>
    <property type="match status" value="1"/>
</dbReference>
<dbReference type="InterPro" id="IPR000653">
    <property type="entry name" value="DegT/StrS_aminotransferase"/>
</dbReference>
<dbReference type="InterPro" id="IPR015421">
    <property type="entry name" value="PyrdxlP-dep_Trfase_major"/>
</dbReference>
<dbReference type="GO" id="GO:0030170">
    <property type="term" value="F:pyridoxal phosphate binding"/>
    <property type="evidence" value="ECO:0007669"/>
    <property type="project" value="TreeGrafter"/>
</dbReference>
<dbReference type="InterPro" id="IPR015424">
    <property type="entry name" value="PyrdxlP-dep_Trfase"/>
</dbReference>
<evidence type="ECO:0000256" key="1">
    <source>
        <dbReference type="ARBA" id="ARBA00022898"/>
    </source>
</evidence>
<dbReference type="GO" id="GO:0000271">
    <property type="term" value="P:polysaccharide biosynthetic process"/>
    <property type="evidence" value="ECO:0007669"/>
    <property type="project" value="TreeGrafter"/>
</dbReference>
<evidence type="ECO:0000313" key="2">
    <source>
        <dbReference type="EMBL" id="SVD83177.1"/>
    </source>
</evidence>
<evidence type="ECO:0008006" key="3">
    <source>
        <dbReference type="Google" id="ProtNLM"/>
    </source>
</evidence>
<sequence length="77" mass="8031">VDLIGAFEKALDSGRYILGPEVATFEEEFAAYCGTKWAVGTGSGTSALHLVMQGLCFKEGDEVITAPNSFIASASAI</sequence>
<accession>A0A382YIP9</accession>
<reference evidence="2" key="1">
    <citation type="submission" date="2018-05" db="EMBL/GenBank/DDBJ databases">
        <authorList>
            <person name="Lanie J.A."/>
            <person name="Ng W.-L."/>
            <person name="Kazmierczak K.M."/>
            <person name="Andrzejewski T.M."/>
            <person name="Davidsen T.M."/>
            <person name="Wayne K.J."/>
            <person name="Tettelin H."/>
            <person name="Glass J.I."/>
            <person name="Rusch D."/>
            <person name="Podicherti R."/>
            <person name="Tsui H.-C.T."/>
            <person name="Winkler M.E."/>
        </authorList>
    </citation>
    <scope>NUCLEOTIDE SEQUENCE</scope>
</reference>
<organism evidence="2">
    <name type="scientific">marine metagenome</name>
    <dbReference type="NCBI Taxonomy" id="408172"/>
    <lineage>
        <taxon>unclassified sequences</taxon>
        <taxon>metagenomes</taxon>
        <taxon>ecological metagenomes</taxon>
    </lineage>
</organism>